<keyword evidence="2" id="KW-1185">Reference proteome</keyword>
<dbReference type="STRING" id="42251.A0A2T6ZH90"/>
<organism evidence="1 2">
    <name type="scientific">Tuber borchii</name>
    <name type="common">White truffle</name>
    <dbReference type="NCBI Taxonomy" id="42251"/>
    <lineage>
        <taxon>Eukaryota</taxon>
        <taxon>Fungi</taxon>
        <taxon>Dikarya</taxon>
        <taxon>Ascomycota</taxon>
        <taxon>Pezizomycotina</taxon>
        <taxon>Pezizomycetes</taxon>
        <taxon>Pezizales</taxon>
        <taxon>Tuberaceae</taxon>
        <taxon>Tuber</taxon>
    </lineage>
</organism>
<feature type="non-terminal residue" evidence="1">
    <location>
        <position position="1"/>
    </location>
</feature>
<dbReference type="EMBL" id="NESQ01000267">
    <property type="protein sequence ID" value="PUU74863.1"/>
    <property type="molecule type" value="Genomic_DNA"/>
</dbReference>
<dbReference type="AlphaFoldDB" id="A0A2T6ZH90"/>
<dbReference type="PANTHER" id="PTHR33481">
    <property type="entry name" value="REVERSE TRANSCRIPTASE"/>
    <property type="match status" value="1"/>
</dbReference>
<protein>
    <submittedName>
        <fullName evidence="1">Uncharacterized protein</fullName>
    </submittedName>
</protein>
<evidence type="ECO:0000313" key="2">
    <source>
        <dbReference type="Proteomes" id="UP000244722"/>
    </source>
</evidence>
<gene>
    <name evidence="1" type="ORF">B9Z19DRAFT_922915</name>
</gene>
<feature type="non-terminal residue" evidence="1">
    <location>
        <position position="57"/>
    </location>
</feature>
<sequence>RIYKESLELGYVPKRFRESIGVVMRKPNKPDYNSPNSFRIINLLDVLGKGLERVVVK</sequence>
<name>A0A2T6ZH90_TUBBO</name>
<dbReference type="Proteomes" id="UP000244722">
    <property type="component" value="Unassembled WGS sequence"/>
</dbReference>
<dbReference type="OrthoDB" id="3935025at2759"/>
<proteinExistence type="predicted"/>
<dbReference type="PANTHER" id="PTHR33481:SF1">
    <property type="entry name" value="ENDONUCLEASE_EXONUCLEASE_PHOSPHATASE DOMAIN-CONTAINING PROTEIN-RELATED"/>
    <property type="match status" value="1"/>
</dbReference>
<accession>A0A2T6ZH90</accession>
<comment type="caution">
    <text evidence="1">The sequence shown here is derived from an EMBL/GenBank/DDBJ whole genome shotgun (WGS) entry which is preliminary data.</text>
</comment>
<reference evidence="1 2" key="1">
    <citation type="submission" date="2017-04" db="EMBL/GenBank/DDBJ databases">
        <title>Draft genome sequence of Tuber borchii Vittad., a whitish edible truffle.</title>
        <authorList>
            <consortium name="DOE Joint Genome Institute"/>
            <person name="Murat C."/>
            <person name="Kuo A."/>
            <person name="Barry K.W."/>
            <person name="Clum A."/>
            <person name="Dockter R.B."/>
            <person name="Fauchery L."/>
            <person name="Iotti M."/>
            <person name="Kohler A."/>
            <person name="Labutti K."/>
            <person name="Lindquist E.A."/>
            <person name="Lipzen A."/>
            <person name="Ohm R.A."/>
            <person name="Wang M."/>
            <person name="Grigoriev I.V."/>
            <person name="Zambonelli A."/>
            <person name="Martin F.M."/>
        </authorList>
    </citation>
    <scope>NUCLEOTIDE SEQUENCE [LARGE SCALE GENOMIC DNA]</scope>
    <source>
        <strain evidence="1 2">Tbo3840</strain>
    </source>
</reference>
<evidence type="ECO:0000313" key="1">
    <source>
        <dbReference type="EMBL" id="PUU74863.1"/>
    </source>
</evidence>